<name>A0A5E6MGD5_9BACT</name>
<dbReference type="Gene3D" id="3.40.190.290">
    <property type="match status" value="1"/>
</dbReference>
<dbReference type="AlphaFoldDB" id="A0A5E6MGD5"/>
<dbReference type="InterPro" id="IPR036388">
    <property type="entry name" value="WH-like_DNA-bd_sf"/>
</dbReference>
<comment type="caution">
    <text evidence="7">The sequence shown here is derived from an EMBL/GenBank/DDBJ whole genome shotgun (WGS) entry which is preliminary data.</text>
</comment>
<protein>
    <submittedName>
        <fullName evidence="7">HTH-type transcriptional activator CmpR</fullName>
    </submittedName>
</protein>
<dbReference type="CDD" id="cd08419">
    <property type="entry name" value="PBP2_CbbR_RubisCO_like"/>
    <property type="match status" value="1"/>
</dbReference>
<dbReference type="FunFam" id="1.10.10.10:FF:000001">
    <property type="entry name" value="LysR family transcriptional regulator"/>
    <property type="match status" value="1"/>
</dbReference>
<dbReference type="GO" id="GO:0003700">
    <property type="term" value="F:DNA-binding transcription factor activity"/>
    <property type="evidence" value="ECO:0007669"/>
    <property type="project" value="InterPro"/>
</dbReference>
<feature type="region of interest" description="Disordered" evidence="5">
    <location>
        <begin position="303"/>
        <end position="348"/>
    </location>
</feature>
<evidence type="ECO:0000256" key="1">
    <source>
        <dbReference type="ARBA" id="ARBA00009437"/>
    </source>
</evidence>
<accession>A0A5E6MGD5</accession>
<evidence type="ECO:0000313" key="8">
    <source>
        <dbReference type="Proteomes" id="UP000381693"/>
    </source>
</evidence>
<dbReference type="PANTHER" id="PTHR30126:SF5">
    <property type="entry name" value="HTH-TYPE TRANSCRIPTIONAL ACTIVATOR CMPR"/>
    <property type="match status" value="1"/>
</dbReference>
<dbReference type="InterPro" id="IPR000847">
    <property type="entry name" value="LysR_HTH_N"/>
</dbReference>
<dbReference type="SUPFAM" id="SSF53850">
    <property type="entry name" value="Periplasmic binding protein-like II"/>
    <property type="match status" value="1"/>
</dbReference>
<comment type="similarity">
    <text evidence="1">Belongs to the LysR transcriptional regulatory family.</text>
</comment>
<evidence type="ECO:0000313" key="7">
    <source>
        <dbReference type="EMBL" id="VVM07421.1"/>
    </source>
</evidence>
<dbReference type="Pfam" id="PF03466">
    <property type="entry name" value="LysR_substrate"/>
    <property type="match status" value="1"/>
</dbReference>
<keyword evidence="4" id="KW-0804">Transcription</keyword>
<dbReference type="EMBL" id="CABFUZ020000162">
    <property type="protein sequence ID" value="VVM07421.1"/>
    <property type="molecule type" value="Genomic_DNA"/>
</dbReference>
<evidence type="ECO:0000256" key="2">
    <source>
        <dbReference type="ARBA" id="ARBA00023015"/>
    </source>
</evidence>
<dbReference type="PRINTS" id="PR00039">
    <property type="entry name" value="HTHLYSR"/>
</dbReference>
<feature type="compositionally biased region" description="Polar residues" evidence="5">
    <location>
        <begin position="308"/>
        <end position="323"/>
    </location>
</feature>
<proteinExistence type="inferred from homology"/>
<dbReference type="Gene3D" id="1.10.10.10">
    <property type="entry name" value="Winged helix-like DNA-binding domain superfamily/Winged helix DNA-binding domain"/>
    <property type="match status" value="1"/>
</dbReference>
<dbReference type="GO" id="GO:0000976">
    <property type="term" value="F:transcription cis-regulatory region binding"/>
    <property type="evidence" value="ECO:0007669"/>
    <property type="project" value="TreeGrafter"/>
</dbReference>
<organism evidence="7 8">
    <name type="scientific">Methylacidimicrobium cyclopophantes</name>
    <dbReference type="NCBI Taxonomy" id="1041766"/>
    <lineage>
        <taxon>Bacteria</taxon>
        <taxon>Pseudomonadati</taxon>
        <taxon>Verrucomicrobiota</taxon>
        <taxon>Methylacidimicrobium</taxon>
    </lineage>
</organism>
<feature type="domain" description="HTH lysR-type" evidence="6">
    <location>
        <begin position="6"/>
        <end position="63"/>
    </location>
</feature>
<dbReference type="SUPFAM" id="SSF46785">
    <property type="entry name" value="Winged helix' DNA-binding domain"/>
    <property type="match status" value="1"/>
</dbReference>
<dbReference type="InterPro" id="IPR005119">
    <property type="entry name" value="LysR_subst-bd"/>
</dbReference>
<gene>
    <name evidence="7" type="primary">cmpR</name>
    <name evidence="7" type="ORF">MAMC_01580</name>
</gene>
<reference evidence="7" key="1">
    <citation type="submission" date="2019-09" db="EMBL/GenBank/DDBJ databases">
        <authorList>
            <person name="Cremers G."/>
        </authorList>
    </citation>
    <scope>NUCLEOTIDE SEQUENCE [LARGE SCALE GENOMIC DNA]</scope>
    <source>
        <strain evidence="7">3B</strain>
    </source>
</reference>
<evidence type="ECO:0000256" key="3">
    <source>
        <dbReference type="ARBA" id="ARBA00023125"/>
    </source>
</evidence>
<dbReference type="Pfam" id="PF00126">
    <property type="entry name" value="HTH_1"/>
    <property type="match status" value="1"/>
</dbReference>
<keyword evidence="8" id="KW-1185">Reference proteome</keyword>
<evidence type="ECO:0000256" key="5">
    <source>
        <dbReference type="SAM" id="MobiDB-lite"/>
    </source>
</evidence>
<dbReference type="InterPro" id="IPR036390">
    <property type="entry name" value="WH_DNA-bd_sf"/>
</dbReference>
<evidence type="ECO:0000256" key="4">
    <source>
        <dbReference type="ARBA" id="ARBA00023163"/>
    </source>
</evidence>
<dbReference type="PROSITE" id="PS50931">
    <property type="entry name" value="HTH_LYSR"/>
    <property type="match status" value="1"/>
</dbReference>
<sequence>MLHMDITLQQLRVFEAVAHHRSFTKAAGAVHLTQPAVSIAIKRLEESVGLPLFERIGKKIYLTRIGETLAEQIRVIHREIDALSNLVLAVQGEVQGPLRVAGVTTSKYFMPHLLGAFVRLYPGVRPSLLVTNRAQVLQRLAENRDDLVIMGQVPQGLAVEAFPFLDNSLVVVGWADHPLAGRRNIPLRDLLQERFLSREPGSGTRAAIDQAFRSEKMSIEPYMELGSSEAIKQAVIAGLGISVLSARNIRLEVEQGRLRILDVCGFPMRRHWYAVHPKGKQLSRAAETFLAFLRTEGAALLEEKRDASTSSPAKSKRGSSQAIPRSSESRGPEPSANAVGSRKAGKKA</sequence>
<keyword evidence="2" id="KW-0805">Transcription regulation</keyword>
<evidence type="ECO:0000259" key="6">
    <source>
        <dbReference type="PROSITE" id="PS50931"/>
    </source>
</evidence>
<dbReference type="PANTHER" id="PTHR30126">
    <property type="entry name" value="HTH-TYPE TRANSCRIPTIONAL REGULATOR"/>
    <property type="match status" value="1"/>
</dbReference>
<dbReference type="Proteomes" id="UP000381693">
    <property type="component" value="Unassembled WGS sequence"/>
</dbReference>
<keyword evidence="3" id="KW-0238">DNA-binding</keyword>